<reference evidence="2 3" key="2">
    <citation type="submission" date="2018-05" db="EMBL/GenBank/DDBJ databases">
        <authorList>
            <person name="Lanie J.A."/>
            <person name="Ng W.-L."/>
            <person name="Kazmierczak K.M."/>
            <person name="Andrzejewski T.M."/>
            <person name="Davidsen T.M."/>
            <person name="Wayne K.J."/>
            <person name="Tettelin H."/>
            <person name="Glass J.I."/>
            <person name="Rusch D."/>
            <person name="Podicherti R."/>
            <person name="Tsui H.-C.T."/>
            <person name="Winkler M.E."/>
        </authorList>
    </citation>
    <scope>NUCLEOTIDE SEQUENCE [LARGE SCALE GENOMIC DNA]</scope>
    <source>
        <strain evidence="2 3">C305</strain>
    </source>
</reference>
<comment type="caution">
    <text evidence="2">The sequence shown here is derived from an EMBL/GenBank/DDBJ whole genome shotgun (WGS) entry which is preliminary data.</text>
</comment>
<evidence type="ECO:0000313" key="3">
    <source>
        <dbReference type="Proteomes" id="UP000245370"/>
    </source>
</evidence>
<dbReference type="EMBL" id="QFRJ01000006">
    <property type="protein sequence ID" value="PWH85510.1"/>
    <property type="molecule type" value="Genomic_DNA"/>
</dbReference>
<feature type="transmembrane region" description="Helical" evidence="1">
    <location>
        <begin position="156"/>
        <end position="186"/>
    </location>
</feature>
<proteinExistence type="predicted"/>
<accession>A0A2U2XCN2</accession>
<keyword evidence="1" id="KW-0472">Membrane</keyword>
<feature type="transmembrane region" description="Helical" evidence="1">
    <location>
        <begin position="111"/>
        <end position="128"/>
    </location>
</feature>
<dbReference type="AlphaFoldDB" id="A0A2U2XCN2"/>
<organism evidence="2 3">
    <name type="scientific">Brumimicrobium oceani</name>
    <dbReference type="NCBI Taxonomy" id="2100725"/>
    <lineage>
        <taxon>Bacteria</taxon>
        <taxon>Pseudomonadati</taxon>
        <taxon>Bacteroidota</taxon>
        <taxon>Flavobacteriia</taxon>
        <taxon>Flavobacteriales</taxon>
        <taxon>Crocinitomicaceae</taxon>
        <taxon>Brumimicrobium</taxon>
    </lineage>
</organism>
<name>A0A2U2XCN2_9FLAO</name>
<feature type="transmembrane region" description="Helical" evidence="1">
    <location>
        <begin position="25"/>
        <end position="49"/>
    </location>
</feature>
<feature type="transmembrane region" description="Helical" evidence="1">
    <location>
        <begin position="69"/>
        <end position="91"/>
    </location>
</feature>
<keyword evidence="1" id="KW-1133">Transmembrane helix</keyword>
<protein>
    <submittedName>
        <fullName evidence="2">Uncharacterized protein</fullName>
    </submittedName>
</protein>
<dbReference type="OrthoDB" id="1467215at2"/>
<reference evidence="2 3" key="1">
    <citation type="submission" date="2018-05" db="EMBL/GenBank/DDBJ databases">
        <title>Brumimicrobium oceani sp. nov., isolated from coastal sediment.</title>
        <authorList>
            <person name="Kou Y."/>
        </authorList>
    </citation>
    <scope>NUCLEOTIDE SEQUENCE [LARGE SCALE GENOMIC DNA]</scope>
    <source>
        <strain evidence="2 3">C305</strain>
    </source>
</reference>
<gene>
    <name evidence="2" type="ORF">DIT68_09665</name>
</gene>
<keyword evidence="3" id="KW-1185">Reference proteome</keyword>
<sequence>MHRFKLIHAISEAVIPILGLVFFDWGIYFILLFYFIDLVATEVFVYIKVKKIIQFQKINFPFSISYGRLIFNSVLMLLVIVIAHLAVYFILPGIDFPNQIIEFLSYEEAGIPIPQGYILLPLVVLGNFQQYKAMFVKTGAYQMSSWKNLIFARRKALLIALAGGGLAIGLANLILLPGYVYVLVIVGVKFYVDLKSQAH</sequence>
<evidence type="ECO:0000256" key="1">
    <source>
        <dbReference type="SAM" id="Phobius"/>
    </source>
</evidence>
<dbReference type="Proteomes" id="UP000245370">
    <property type="component" value="Unassembled WGS sequence"/>
</dbReference>
<dbReference type="RefSeq" id="WP_109359591.1">
    <property type="nucleotide sequence ID" value="NZ_QFRJ01000006.1"/>
</dbReference>
<keyword evidence="1" id="KW-0812">Transmembrane</keyword>
<evidence type="ECO:0000313" key="2">
    <source>
        <dbReference type="EMBL" id="PWH85510.1"/>
    </source>
</evidence>